<evidence type="ECO:0000313" key="4">
    <source>
        <dbReference type="WBParaSite" id="L893_g7507.t1"/>
    </source>
</evidence>
<evidence type="ECO:0000256" key="1">
    <source>
        <dbReference type="SAM" id="MobiDB-lite"/>
    </source>
</evidence>
<name>A0A1I8APD5_9BILA</name>
<feature type="compositionally biased region" description="Basic and acidic residues" evidence="1">
    <location>
        <begin position="123"/>
        <end position="133"/>
    </location>
</feature>
<dbReference type="Proteomes" id="UP000095287">
    <property type="component" value="Unplaced"/>
</dbReference>
<organism evidence="3 4">
    <name type="scientific">Steinernema glaseri</name>
    <dbReference type="NCBI Taxonomy" id="37863"/>
    <lineage>
        <taxon>Eukaryota</taxon>
        <taxon>Metazoa</taxon>
        <taxon>Ecdysozoa</taxon>
        <taxon>Nematoda</taxon>
        <taxon>Chromadorea</taxon>
        <taxon>Rhabditida</taxon>
        <taxon>Tylenchina</taxon>
        <taxon>Panagrolaimomorpha</taxon>
        <taxon>Strongyloidoidea</taxon>
        <taxon>Steinernematidae</taxon>
        <taxon>Steinernema</taxon>
    </lineage>
</organism>
<evidence type="ECO:0000313" key="3">
    <source>
        <dbReference type="Proteomes" id="UP000095287"/>
    </source>
</evidence>
<feature type="region of interest" description="Disordered" evidence="1">
    <location>
        <begin position="123"/>
        <end position="148"/>
    </location>
</feature>
<reference evidence="4" key="1">
    <citation type="submission" date="2016-11" db="UniProtKB">
        <authorList>
            <consortium name="WormBaseParasite"/>
        </authorList>
    </citation>
    <scope>IDENTIFICATION</scope>
</reference>
<dbReference type="WBParaSite" id="L893_g7507.t1">
    <property type="protein sequence ID" value="L893_g7507.t1"/>
    <property type="gene ID" value="L893_g7507"/>
</dbReference>
<proteinExistence type="predicted"/>
<protein>
    <submittedName>
        <fullName evidence="4">Col_cuticle_N domain-containing protein</fullName>
    </submittedName>
</protein>
<accession>A0A1I8APD5</accession>
<feature type="transmembrane region" description="Helical" evidence="2">
    <location>
        <begin position="9"/>
        <end position="31"/>
    </location>
</feature>
<keyword evidence="2" id="KW-0812">Transmembrane</keyword>
<keyword evidence="2" id="KW-0472">Membrane</keyword>
<keyword evidence="2" id="KW-1133">Transmembrane helix</keyword>
<sequence length="148" mass="16698">MISLFQMNVCLAIFTTTVAILALGLLIYVLITNNHNMVHAAQLDKDLENPNNNQIYKPKSDEVIDIEDRGFAKMRSERAVKELTLKRSPEDQVKVAAASQISEAQYDDPIEESNEGEKYEVKTIEPPFEKRLVQPECSPNEGDADTRC</sequence>
<keyword evidence="3" id="KW-1185">Reference proteome</keyword>
<dbReference type="AlphaFoldDB" id="A0A1I8APD5"/>
<evidence type="ECO:0000256" key="2">
    <source>
        <dbReference type="SAM" id="Phobius"/>
    </source>
</evidence>